<sequence length="175" mass="19526">MEPNFPRCVRQAWDSAVEPPGPETPGTRSSADSGPWPLPFYPKLGHLSWDDPDFNRELFSAPCGLLRRDCPRHRHRAESTSRRSAEPPAPRDTPRPGRSQRRSQERRPPPRSPANAGRQSLPWLASLREGPREPETCCDEDSSERRLPSAQRSQGCLRRLLGLDPTLCGLASGGC</sequence>
<protein>
    <submittedName>
        <fullName evidence="3">Annexin-2 receptor-like</fullName>
    </submittedName>
</protein>
<accession>A0ABM0HAN3</accession>
<keyword evidence="2" id="KW-1185">Reference proteome</keyword>
<dbReference type="InterPro" id="IPR031449">
    <property type="entry name" value="ANXA2R"/>
</dbReference>
<proteinExistence type="predicted"/>
<evidence type="ECO:0000256" key="1">
    <source>
        <dbReference type="SAM" id="MobiDB-lite"/>
    </source>
</evidence>
<organism evidence="2 3">
    <name type="scientific">Ceratotherium simum simum</name>
    <name type="common">Southern white rhinoceros</name>
    <dbReference type="NCBI Taxonomy" id="73337"/>
    <lineage>
        <taxon>Eukaryota</taxon>
        <taxon>Metazoa</taxon>
        <taxon>Chordata</taxon>
        <taxon>Craniata</taxon>
        <taxon>Vertebrata</taxon>
        <taxon>Euteleostomi</taxon>
        <taxon>Mammalia</taxon>
        <taxon>Eutheria</taxon>
        <taxon>Laurasiatheria</taxon>
        <taxon>Perissodactyla</taxon>
        <taxon>Rhinocerotidae</taxon>
        <taxon>Ceratotherium</taxon>
    </lineage>
</organism>
<evidence type="ECO:0000313" key="3">
    <source>
        <dbReference type="RefSeq" id="XP_004423078.1"/>
    </source>
</evidence>
<dbReference type="Pfam" id="PF15721">
    <property type="entry name" value="ANXA2R"/>
    <property type="match status" value="1"/>
</dbReference>
<feature type="region of interest" description="Disordered" evidence="1">
    <location>
        <begin position="1"/>
        <end position="42"/>
    </location>
</feature>
<evidence type="ECO:0000313" key="2">
    <source>
        <dbReference type="Proteomes" id="UP000694910"/>
    </source>
</evidence>
<dbReference type="PANTHER" id="PTHR38820:SF1">
    <property type="entry name" value="ANNEXIN-2 RECEPTOR"/>
    <property type="match status" value="1"/>
</dbReference>
<dbReference type="GeneID" id="101388470"/>
<dbReference type="PANTHER" id="PTHR38820">
    <property type="entry name" value="ANNEXIN-2 RECEPTOR"/>
    <property type="match status" value="1"/>
</dbReference>
<dbReference type="RefSeq" id="XP_004423078.1">
    <property type="nucleotide sequence ID" value="XM_004423021.1"/>
</dbReference>
<feature type="region of interest" description="Disordered" evidence="1">
    <location>
        <begin position="70"/>
        <end position="153"/>
    </location>
</feature>
<name>A0ABM0HAN3_CERSS</name>
<dbReference type="Proteomes" id="UP000694910">
    <property type="component" value="Unplaced"/>
</dbReference>
<reference evidence="3" key="1">
    <citation type="submission" date="2025-08" db="UniProtKB">
        <authorList>
            <consortium name="RefSeq"/>
        </authorList>
    </citation>
    <scope>IDENTIFICATION</scope>
</reference>
<gene>
    <name evidence="3" type="primary">LOC101388470</name>
</gene>